<dbReference type="SFLD" id="SFLDG01151">
    <property type="entry name" value="Main.2:_Nu-like"/>
    <property type="match status" value="1"/>
</dbReference>
<dbReference type="Gene3D" id="1.20.1050.10">
    <property type="match status" value="1"/>
</dbReference>
<feature type="domain" description="GST N-terminal" evidence="2">
    <location>
        <begin position="1"/>
        <end position="87"/>
    </location>
</feature>
<dbReference type="InterPro" id="IPR036282">
    <property type="entry name" value="Glutathione-S-Trfase_C_sf"/>
</dbReference>
<sequence>MIDVHYWPTPNGWKVSIMLEEIGLPYRIVPVNIGRGQQFEPDFLAISPNNRIPAIVDTAPASGAGPVSVFETGAILMYLAEKTGQLLPTELAARYRVIQWVMWQMSGLGPMAGQNGHFLLYAKEKIPYAIERYSTEVRRLYGVLNTALAQGEYVAGDYSIADIACFPWIMTHKAQGLTLDDYPHIKRWFATVRARPQVQAGLAVGAELKAGKTMDEETRRNLFGNLAGGTP</sequence>
<protein>
    <submittedName>
        <fullName evidence="4">Thiol:disulfide oxidoreductase</fullName>
    </submittedName>
</protein>
<dbReference type="SFLD" id="SFLDS00019">
    <property type="entry name" value="Glutathione_Transferase_(cytos"/>
    <property type="match status" value="1"/>
</dbReference>
<dbReference type="AlphaFoldDB" id="A0A1Y0EL14"/>
<dbReference type="CDD" id="cd10291">
    <property type="entry name" value="GST_C_YfcG_like"/>
    <property type="match status" value="1"/>
</dbReference>
<dbReference type="PROSITE" id="PS50404">
    <property type="entry name" value="GST_NTER"/>
    <property type="match status" value="1"/>
</dbReference>
<dbReference type="SFLD" id="SFLDG00358">
    <property type="entry name" value="Main_(cytGST)"/>
    <property type="match status" value="1"/>
</dbReference>
<evidence type="ECO:0000256" key="1">
    <source>
        <dbReference type="RuleBase" id="RU003494"/>
    </source>
</evidence>
<evidence type="ECO:0000313" key="4">
    <source>
        <dbReference type="EMBL" id="ARU04256.1"/>
    </source>
</evidence>
<dbReference type="SUPFAM" id="SSF47616">
    <property type="entry name" value="GST C-terminal domain-like"/>
    <property type="match status" value="1"/>
</dbReference>
<dbReference type="InterPro" id="IPR010987">
    <property type="entry name" value="Glutathione-S-Trfase_C-like"/>
</dbReference>
<name>A0A1Y0EL14_9BURK</name>
<dbReference type="EMBL" id="CP021455">
    <property type="protein sequence ID" value="ARU04256.1"/>
    <property type="molecule type" value="Genomic_DNA"/>
</dbReference>
<proteinExistence type="inferred from homology"/>
<dbReference type="Proteomes" id="UP000196138">
    <property type="component" value="Chromosome"/>
</dbReference>
<dbReference type="OrthoDB" id="81087at2"/>
<dbReference type="Pfam" id="PF00043">
    <property type="entry name" value="GST_C"/>
    <property type="match status" value="1"/>
</dbReference>
<dbReference type="InterPro" id="IPR004046">
    <property type="entry name" value="GST_C"/>
</dbReference>
<dbReference type="SUPFAM" id="SSF52833">
    <property type="entry name" value="Thioredoxin-like"/>
    <property type="match status" value="1"/>
</dbReference>
<dbReference type="Gene3D" id="3.40.30.10">
    <property type="entry name" value="Glutaredoxin"/>
    <property type="match status" value="1"/>
</dbReference>
<dbReference type="PANTHER" id="PTHR44051:SF19">
    <property type="entry name" value="DISULFIDE-BOND OXIDOREDUCTASE YFCG"/>
    <property type="match status" value="1"/>
</dbReference>
<dbReference type="CDD" id="cd03048">
    <property type="entry name" value="GST_N_Ure2p_like"/>
    <property type="match status" value="1"/>
</dbReference>
<dbReference type="Pfam" id="PF02798">
    <property type="entry name" value="GST_N"/>
    <property type="match status" value="1"/>
</dbReference>
<evidence type="ECO:0000259" key="2">
    <source>
        <dbReference type="PROSITE" id="PS50404"/>
    </source>
</evidence>
<gene>
    <name evidence="4" type="ORF">CCO03_05805</name>
</gene>
<dbReference type="KEGG" id="cser:CCO03_05805"/>
<dbReference type="InterPro" id="IPR004045">
    <property type="entry name" value="Glutathione_S-Trfase_N"/>
</dbReference>
<comment type="similarity">
    <text evidence="1">Belongs to the GST superfamily.</text>
</comment>
<dbReference type="PROSITE" id="PS50405">
    <property type="entry name" value="GST_CTER"/>
    <property type="match status" value="1"/>
</dbReference>
<evidence type="ECO:0000259" key="3">
    <source>
        <dbReference type="PROSITE" id="PS50405"/>
    </source>
</evidence>
<organism evidence="4 5">
    <name type="scientific">Comamonas serinivorans</name>
    <dbReference type="NCBI Taxonomy" id="1082851"/>
    <lineage>
        <taxon>Bacteria</taxon>
        <taxon>Pseudomonadati</taxon>
        <taxon>Pseudomonadota</taxon>
        <taxon>Betaproteobacteria</taxon>
        <taxon>Burkholderiales</taxon>
        <taxon>Comamonadaceae</taxon>
        <taxon>Comamonas</taxon>
    </lineage>
</organism>
<feature type="domain" description="GST C-terminal" evidence="3">
    <location>
        <begin position="90"/>
        <end position="222"/>
    </location>
</feature>
<dbReference type="InterPro" id="IPR040079">
    <property type="entry name" value="Glutathione_S-Trfase"/>
</dbReference>
<evidence type="ECO:0000313" key="5">
    <source>
        <dbReference type="Proteomes" id="UP000196138"/>
    </source>
</evidence>
<dbReference type="RefSeq" id="WP_087278458.1">
    <property type="nucleotide sequence ID" value="NZ_CP021455.1"/>
</dbReference>
<reference evidence="4 5" key="1">
    <citation type="submission" date="2017-05" db="EMBL/GenBank/DDBJ databases">
        <authorList>
            <person name="Song R."/>
            <person name="Chenine A.L."/>
            <person name="Ruprecht R.M."/>
        </authorList>
    </citation>
    <scope>NUCLEOTIDE SEQUENCE [LARGE SCALE GENOMIC DNA]</scope>
    <source>
        <strain evidence="4 5">DSM 26136</strain>
    </source>
</reference>
<keyword evidence="5" id="KW-1185">Reference proteome</keyword>
<dbReference type="InterPro" id="IPR036249">
    <property type="entry name" value="Thioredoxin-like_sf"/>
</dbReference>
<accession>A0A1Y0EL14</accession>
<dbReference type="PANTHER" id="PTHR44051">
    <property type="entry name" value="GLUTATHIONE S-TRANSFERASE-RELATED"/>
    <property type="match status" value="1"/>
</dbReference>